<evidence type="ECO:0000313" key="20">
    <source>
        <dbReference type="EMBL" id="CAH3162652.1"/>
    </source>
</evidence>
<evidence type="ECO:0000256" key="5">
    <source>
        <dbReference type="ARBA" id="ARBA00022741"/>
    </source>
</evidence>
<dbReference type="InterPro" id="IPR003598">
    <property type="entry name" value="Ig_sub2"/>
</dbReference>
<evidence type="ECO:0000259" key="19">
    <source>
        <dbReference type="PROSITE" id="PS50835"/>
    </source>
</evidence>
<dbReference type="Pfam" id="PF07679">
    <property type="entry name" value="I-set"/>
    <property type="match status" value="1"/>
</dbReference>
<keyword evidence="6" id="KW-0418">Kinase</keyword>
<dbReference type="GO" id="GO:0007169">
    <property type="term" value="P:cell surface receptor protein tyrosine kinase signaling pathway"/>
    <property type="evidence" value="ECO:0007669"/>
    <property type="project" value="TreeGrafter"/>
</dbReference>
<organism evidence="20 21">
    <name type="scientific">Pocillopora meandrina</name>
    <dbReference type="NCBI Taxonomy" id="46732"/>
    <lineage>
        <taxon>Eukaryota</taxon>
        <taxon>Metazoa</taxon>
        <taxon>Cnidaria</taxon>
        <taxon>Anthozoa</taxon>
        <taxon>Hexacorallia</taxon>
        <taxon>Scleractinia</taxon>
        <taxon>Astrocoeniina</taxon>
        <taxon>Pocilloporidae</taxon>
        <taxon>Pocillopora</taxon>
    </lineage>
</organism>
<dbReference type="SMART" id="SM00408">
    <property type="entry name" value="IGc2"/>
    <property type="match status" value="6"/>
</dbReference>
<dbReference type="GO" id="GO:0005524">
    <property type="term" value="F:ATP binding"/>
    <property type="evidence" value="ECO:0007669"/>
    <property type="project" value="UniProtKB-UniRule"/>
</dbReference>
<evidence type="ECO:0000256" key="13">
    <source>
        <dbReference type="ARBA" id="ARBA00023180"/>
    </source>
</evidence>
<dbReference type="PROSITE" id="PS00109">
    <property type="entry name" value="PROTEIN_KINASE_TYR"/>
    <property type="match status" value="1"/>
</dbReference>
<accession>A0AAU9XZE4</accession>
<dbReference type="PROSITE" id="PS50011">
    <property type="entry name" value="PROTEIN_KINASE_DOM"/>
    <property type="match status" value="1"/>
</dbReference>
<dbReference type="Gene3D" id="1.10.510.10">
    <property type="entry name" value="Transferase(Phosphotransferase) domain 1"/>
    <property type="match status" value="1"/>
</dbReference>
<evidence type="ECO:0000256" key="17">
    <source>
        <dbReference type="SAM" id="Phobius"/>
    </source>
</evidence>
<dbReference type="GO" id="GO:0005886">
    <property type="term" value="C:plasma membrane"/>
    <property type="evidence" value="ECO:0007669"/>
    <property type="project" value="TreeGrafter"/>
</dbReference>
<dbReference type="PANTHER" id="PTHR24416">
    <property type="entry name" value="TYROSINE-PROTEIN KINASE RECEPTOR"/>
    <property type="match status" value="1"/>
</dbReference>
<evidence type="ECO:0000259" key="18">
    <source>
        <dbReference type="PROSITE" id="PS50011"/>
    </source>
</evidence>
<evidence type="ECO:0000256" key="9">
    <source>
        <dbReference type="ARBA" id="ARBA00023136"/>
    </source>
</evidence>
<dbReference type="InterPro" id="IPR013783">
    <property type="entry name" value="Ig-like_fold"/>
</dbReference>
<reference evidence="20 21" key="1">
    <citation type="submission" date="2022-05" db="EMBL/GenBank/DDBJ databases">
        <authorList>
            <consortium name="Genoscope - CEA"/>
            <person name="William W."/>
        </authorList>
    </citation>
    <scope>NUCLEOTIDE SEQUENCE [LARGE SCALE GENOMIC DNA]</scope>
</reference>
<evidence type="ECO:0000256" key="6">
    <source>
        <dbReference type="ARBA" id="ARBA00022777"/>
    </source>
</evidence>
<dbReference type="SMART" id="SM00219">
    <property type="entry name" value="TyrKc"/>
    <property type="match status" value="1"/>
</dbReference>
<keyword evidence="8 17" id="KW-1133">Transmembrane helix</keyword>
<dbReference type="SMART" id="SM00409">
    <property type="entry name" value="IG"/>
    <property type="match status" value="7"/>
</dbReference>
<keyword evidence="4 17" id="KW-0812">Transmembrane</keyword>
<dbReference type="PRINTS" id="PR00109">
    <property type="entry name" value="TYRKINASE"/>
</dbReference>
<evidence type="ECO:0000256" key="11">
    <source>
        <dbReference type="ARBA" id="ARBA00023157"/>
    </source>
</evidence>
<keyword evidence="7 16" id="KW-0067">ATP-binding</keyword>
<dbReference type="InterPro" id="IPR036179">
    <property type="entry name" value="Ig-like_dom_sf"/>
</dbReference>
<evidence type="ECO:0000256" key="14">
    <source>
        <dbReference type="ARBA" id="ARBA00023319"/>
    </source>
</evidence>
<keyword evidence="14" id="KW-0393">Immunoglobulin domain</keyword>
<evidence type="ECO:0000256" key="1">
    <source>
        <dbReference type="ARBA" id="ARBA00004167"/>
    </source>
</evidence>
<keyword evidence="12" id="KW-0675">Receptor</keyword>
<dbReference type="Gene3D" id="2.60.40.10">
    <property type="entry name" value="Immunoglobulins"/>
    <property type="match status" value="7"/>
</dbReference>
<keyword evidence="10" id="KW-0829">Tyrosine-protein kinase</keyword>
<dbReference type="InterPro" id="IPR013098">
    <property type="entry name" value="Ig_I-set"/>
</dbReference>
<dbReference type="Pfam" id="PF13927">
    <property type="entry name" value="Ig_3"/>
    <property type="match status" value="4"/>
</dbReference>
<dbReference type="SUPFAM" id="SSF56112">
    <property type="entry name" value="Protein kinase-like (PK-like)"/>
    <property type="match status" value="1"/>
</dbReference>
<evidence type="ECO:0000256" key="3">
    <source>
        <dbReference type="ARBA" id="ARBA00022679"/>
    </source>
</evidence>
<feature type="domain" description="Ig-like" evidence="19">
    <location>
        <begin position="477"/>
        <end position="560"/>
    </location>
</feature>
<feature type="domain" description="Ig-like" evidence="19">
    <location>
        <begin position="1"/>
        <end position="81"/>
    </location>
</feature>
<evidence type="ECO:0000256" key="15">
    <source>
        <dbReference type="ARBA" id="ARBA00051243"/>
    </source>
</evidence>
<dbReference type="SUPFAM" id="SSF48726">
    <property type="entry name" value="Immunoglobulin"/>
    <property type="match status" value="6"/>
</dbReference>
<dbReference type="PANTHER" id="PTHR24416:SF621">
    <property type="entry name" value="TYROSINE KINASE RECEPTOR CAD96CA"/>
    <property type="match status" value="1"/>
</dbReference>
<dbReference type="InterPro" id="IPR020635">
    <property type="entry name" value="Tyr_kinase_cat_dom"/>
</dbReference>
<feature type="domain" description="Ig-like" evidence="19">
    <location>
        <begin position="86"/>
        <end position="208"/>
    </location>
</feature>
<evidence type="ECO:0000256" key="12">
    <source>
        <dbReference type="ARBA" id="ARBA00023170"/>
    </source>
</evidence>
<keyword evidence="3" id="KW-0808">Transferase</keyword>
<evidence type="ECO:0000313" key="21">
    <source>
        <dbReference type="Proteomes" id="UP001159428"/>
    </source>
</evidence>
<protein>
    <recommendedName>
        <fullName evidence="2">receptor protein-tyrosine kinase</fullName>
        <ecNumber evidence="2">2.7.10.1</ecNumber>
    </recommendedName>
</protein>
<dbReference type="CDD" id="cd00096">
    <property type="entry name" value="Ig"/>
    <property type="match status" value="1"/>
</dbReference>
<dbReference type="CDD" id="cd00192">
    <property type="entry name" value="PTKc"/>
    <property type="match status" value="1"/>
</dbReference>
<dbReference type="EMBL" id="CALNXJ010000086">
    <property type="protein sequence ID" value="CAH3162652.1"/>
    <property type="molecule type" value="Genomic_DNA"/>
</dbReference>
<evidence type="ECO:0000256" key="10">
    <source>
        <dbReference type="ARBA" id="ARBA00023137"/>
    </source>
</evidence>
<sequence length="1191" mass="131632">MNRKEVIVVEGHNTSLTCNVSGKPEPTITWTKQGSGVVLSNTSSWVVLNVSRHDATDDIIQYQCKASNGVGTPAAATVNVTVYYTSAIKSAPGNQVVLEGNNLTLHCNASGNPSPNITWTRDKGSSVLHQDGADIISAPKNKTVLEFYNVTFFCNASSNPPSQIIWTQEGNSTVLHKGETFVIANVSRKLNRQRYKCRTWNNVTKDVEAYAHLSVYYAPDGAKLISAPRNATVLRKSPLSLACRADANPVAEFHLYFNGRLIITNSSGIFNVTVMSDGVYTCVPFNEVGAGKNASVSVSAVEAPSVSVLPNTTTVIDGNSLNLTCNAFGKPKASIKWTMVNYSKVLSTDSRLTVNVSRPGTADNMIQYQCTASNGVGTPATATVNVTVHYAPGGAKLISALSNTTVLRKSPFKLTCQADASPEAEFHLYFNNRLIMTNSSGIFNVTVVSDGTYTCVPVNKVGAGKNSSVSVTAVEETSASVLPEAITIIDGNSLNLTCNTSGKPEASIKWTMVGYAEDLSTDSRLIVNVSRQLAKKNTIQYQCTASNGVGTPATATVNVTVHYPAMFTDPENVTVNVKVGQEVDLLCSGEGYPTPAIILTAIYINGSHRNRLSGDSNLTIAAETSFWFQCTVENYLAKRIKWFHLVLSVMKIEITMTIVNKACSDNPEEIIKQLHKLVTDILKERDIPVEKVESVTFRCGSVTGYFSLTFSRNVEIENVLMILKKAAKDKRFGDLKVDPNSIQAISPERIPTTSTPTPTQVDGATSGNPAEMNICECSCKHVLLGSIIGVLLLFNIILVIYVVWIHKKESAAKRRPYEDSREVYDNEVPMKDQDRSDARQFLQPRAEYMDLKEIRTERSTKEQRAHRVADYTPLHPSTRSWEVPRDHVSVEKIIGKGAFGQVAKGTAEQLHGRPGTITVAIKMLKGNAAESDKRDLMAELDTMKQLKPHPHVIKLLGCVTESEPMLVLIEYFPFGDLLGYLRKSRGLNDTYYKDPDIKPQTNLRSQQLMKFAWQIADGMSYLSSKSIIHRDLAARNVLVGENETCKVTDFGMARNVQEENIYERKTKGRLPVKWTAYEALLYGKYTTKSDVWSYGVVLYEIFTIGGSPYPRMDGRKIASLLQQGYRMPKPQHVDDKLYDIMLRCWQDDPGTRPTFFDLRNQLKTMETLHKRLINMKIYDKQLYANVEDLVE</sequence>
<proteinExistence type="predicted"/>
<dbReference type="InterPro" id="IPR011009">
    <property type="entry name" value="Kinase-like_dom_sf"/>
</dbReference>
<dbReference type="Pfam" id="PF07714">
    <property type="entry name" value="PK_Tyr_Ser-Thr"/>
    <property type="match status" value="1"/>
</dbReference>
<dbReference type="PROSITE" id="PS00107">
    <property type="entry name" value="PROTEIN_KINASE_ATP"/>
    <property type="match status" value="1"/>
</dbReference>
<comment type="caution">
    <text evidence="20">The sequence shown here is derived from an EMBL/GenBank/DDBJ whole genome shotgun (WGS) entry which is preliminary data.</text>
</comment>
<feature type="binding site" evidence="16">
    <location>
        <position position="922"/>
    </location>
    <ligand>
        <name>ATP</name>
        <dbReference type="ChEBI" id="CHEBI:30616"/>
    </ligand>
</feature>
<dbReference type="FunFam" id="1.10.510.10:FF:000554">
    <property type="entry name" value="Predicted protein"/>
    <property type="match status" value="1"/>
</dbReference>
<feature type="domain" description="Protein kinase" evidence="18">
    <location>
        <begin position="888"/>
        <end position="1172"/>
    </location>
</feature>
<feature type="domain" description="Ig-like" evidence="19">
    <location>
        <begin position="392"/>
        <end position="472"/>
    </location>
</feature>
<dbReference type="PROSITE" id="PS50835">
    <property type="entry name" value="IG_LIKE"/>
    <property type="match status" value="5"/>
</dbReference>
<dbReference type="InterPro" id="IPR007110">
    <property type="entry name" value="Ig-like_dom"/>
</dbReference>
<feature type="transmembrane region" description="Helical" evidence="17">
    <location>
        <begin position="782"/>
        <end position="805"/>
    </location>
</feature>
<dbReference type="InterPro" id="IPR050122">
    <property type="entry name" value="RTK"/>
</dbReference>
<dbReference type="Pfam" id="PF13895">
    <property type="entry name" value="Ig_2"/>
    <property type="match status" value="2"/>
</dbReference>
<keyword evidence="9 17" id="KW-0472">Membrane</keyword>
<dbReference type="InterPro" id="IPR001245">
    <property type="entry name" value="Ser-Thr/Tyr_kinase_cat_dom"/>
</dbReference>
<dbReference type="GO" id="GO:0004714">
    <property type="term" value="F:transmembrane receptor protein tyrosine kinase activity"/>
    <property type="evidence" value="ECO:0007669"/>
    <property type="project" value="UniProtKB-EC"/>
</dbReference>
<evidence type="ECO:0000256" key="7">
    <source>
        <dbReference type="ARBA" id="ARBA00022840"/>
    </source>
</evidence>
<comment type="subcellular location">
    <subcellularLocation>
        <location evidence="1">Membrane</location>
        <topology evidence="1">Single-pass membrane protein</topology>
    </subcellularLocation>
</comment>
<dbReference type="Gene3D" id="3.30.200.20">
    <property type="entry name" value="Phosphorylase Kinase, domain 1"/>
    <property type="match status" value="1"/>
</dbReference>
<comment type="catalytic activity">
    <reaction evidence="15">
        <text>L-tyrosyl-[protein] + ATP = O-phospho-L-tyrosyl-[protein] + ADP + H(+)</text>
        <dbReference type="Rhea" id="RHEA:10596"/>
        <dbReference type="Rhea" id="RHEA-COMP:10136"/>
        <dbReference type="Rhea" id="RHEA-COMP:20101"/>
        <dbReference type="ChEBI" id="CHEBI:15378"/>
        <dbReference type="ChEBI" id="CHEBI:30616"/>
        <dbReference type="ChEBI" id="CHEBI:46858"/>
        <dbReference type="ChEBI" id="CHEBI:61978"/>
        <dbReference type="ChEBI" id="CHEBI:456216"/>
        <dbReference type="EC" id="2.7.10.1"/>
    </reaction>
</comment>
<dbReference type="Proteomes" id="UP001159428">
    <property type="component" value="Unassembled WGS sequence"/>
</dbReference>
<evidence type="ECO:0000256" key="8">
    <source>
        <dbReference type="ARBA" id="ARBA00022989"/>
    </source>
</evidence>
<dbReference type="InterPro" id="IPR000719">
    <property type="entry name" value="Prot_kinase_dom"/>
</dbReference>
<dbReference type="InterPro" id="IPR017441">
    <property type="entry name" value="Protein_kinase_ATP_BS"/>
</dbReference>
<dbReference type="InterPro" id="IPR008266">
    <property type="entry name" value="Tyr_kinase_AS"/>
</dbReference>
<keyword evidence="13" id="KW-0325">Glycoprotein</keyword>
<keyword evidence="11" id="KW-1015">Disulfide bond</keyword>
<keyword evidence="5 16" id="KW-0547">Nucleotide-binding</keyword>
<dbReference type="InterPro" id="IPR003599">
    <property type="entry name" value="Ig_sub"/>
</dbReference>
<dbReference type="GO" id="GO:0043235">
    <property type="term" value="C:receptor complex"/>
    <property type="evidence" value="ECO:0007669"/>
    <property type="project" value="TreeGrafter"/>
</dbReference>
<feature type="domain" description="Ig-like" evidence="19">
    <location>
        <begin position="304"/>
        <end position="387"/>
    </location>
</feature>
<name>A0AAU9XZE4_9CNID</name>
<evidence type="ECO:0000256" key="2">
    <source>
        <dbReference type="ARBA" id="ARBA00011902"/>
    </source>
</evidence>
<gene>
    <name evidence="20" type="ORF">PMEA_00034304</name>
</gene>
<keyword evidence="21" id="KW-1185">Reference proteome</keyword>
<dbReference type="AlphaFoldDB" id="A0AAU9XZE4"/>
<evidence type="ECO:0000256" key="16">
    <source>
        <dbReference type="PROSITE-ProRule" id="PRU10141"/>
    </source>
</evidence>
<evidence type="ECO:0000256" key="4">
    <source>
        <dbReference type="ARBA" id="ARBA00022692"/>
    </source>
</evidence>
<dbReference type="EC" id="2.7.10.1" evidence="2"/>